<keyword evidence="12" id="KW-1185">Reference proteome</keyword>
<evidence type="ECO:0000256" key="7">
    <source>
        <dbReference type="SAM" id="Coils"/>
    </source>
</evidence>
<evidence type="ECO:0000256" key="5">
    <source>
        <dbReference type="ARBA" id="ARBA00022777"/>
    </source>
</evidence>
<evidence type="ECO:0000256" key="3">
    <source>
        <dbReference type="ARBA" id="ARBA00022553"/>
    </source>
</evidence>
<evidence type="ECO:0000256" key="1">
    <source>
        <dbReference type="ARBA" id="ARBA00000085"/>
    </source>
</evidence>
<dbReference type="CDD" id="cd00082">
    <property type="entry name" value="HisKA"/>
    <property type="match status" value="1"/>
</dbReference>
<dbReference type="InterPro" id="IPR005467">
    <property type="entry name" value="His_kinase_dom"/>
</dbReference>
<feature type="domain" description="Histidine kinase" evidence="8">
    <location>
        <begin position="653"/>
        <end position="874"/>
    </location>
</feature>
<feature type="coiled-coil region" evidence="7">
    <location>
        <begin position="477"/>
        <end position="504"/>
    </location>
</feature>
<dbReference type="Gene3D" id="3.30.450.20">
    <property type="entry name" value="PAS domain"/>
    <property type="match status" value="5"/>
</dbReference>
<name>A0ABS1ELK6_9CLOT</name>
<reference evidence="12" key="1">
    <citation type="submission" date="2021-01" db="EMBL/GenBank/DDBJ databases">
        <title>Genome public.</title>
        <authorList>
            <person name="Liu C."/>
            <person name="Sun Q."/>
        </authorList>
    </citation>
    <scope>NUCLEOTIDE SEQUENCE [LARGE SCALE GENOMIC DNA]</scope>
    <source>
        <strain evidence="12">YIM B02505</strain>
    </source>
</reference>
<evidence type="ECO:0000256" key="6">
    <source>
        <dbReference type="ARBA" id="ARBA00023012"/>
    </source>
</evidence>
<feature type="domain" description="PAS" evidence="9">
    <location>
        <begin position="490"/>
        <end position="525"/>
    </location>
</feature>
<accession>A0ABS1ELK6</accession>
<dbReference type="PRINTS" id="PR00344">
    <property type="entry name" value="BCTRLSENSOR"/>
</dbReference>
<gene>
    <name evidence="11" type="ORF">JHL18_06365</name>
</gene>
<dbReference type="Pfam" id="PF08448">
    <property type="entry name" value="PAS_4"/>
    <property type="match status" value="1"/>
</dbReference>
<feature type="domain" description="PAS" evidence="9">
    <location>
        <begin position="13"/>
        <end position="51"/>
    </location>
</feature>
<dbReference type="Gene3D" id="3.30.565.10">
    <property type="entry name" value="Histidine kinase-like ATPase, C-terminal domain"/>
    <property type="match status" value="1"/>
</dbReference>
<evidence type="ECO:0000313" key="11">
    <source>
        <dbReference type="EMBL" id="MBK1810256.1"/>
    </source>
</evidence>
<dbReference type="Pfam" id="PF02518">
    <property type="entry name" value="HATPase_c"/>
    <property type="match status" value="1"/>
</dbReference>
<evidence type="ECO:0000256" key="2">
    <source>
        <dbReference type="ARBA" id="ARBA00012438"/>
    </source>
</evidence>
<dbReference type="InterPro" id="IPR003594">
    <property type="entry name" value="HATPase_dom"/>
</dbReference>
<dbReference type="InterPro" id="IPR003661">
    <property type="entry name" value="HisK_dim/P_dom"/>
</dbReference>
<evidence type="ECO:0000259" key="10">
    <source>
        <dbReference type="PROSITE" id="PS50113"/>
    </source>
</evidence>
<evidence type="ECO:0000313" key="12">
    <source>
        <dbReference type="Proteomes" id="UP000596739"/>
    </source>
</evidence>
<dbReference type="RefSeq" id="WP_200267272.1">
    <property type="nucleotide sequence ID" value="NZ_JAENHN010000020.1"/>
</dbReference>
<dbReference type="InterPro" id="IPR013656">
    <property type="entry name" value="PAS_4"/>
</dbReference>
<organism evidence="11 12">
    <name type="scientific">Clostridium yunnanense</name>
    <dbReference type="NCBI Taxonomy" id="2800325"/>
    <lineage>
        <taxon>Bacteria</taxon>
        <taxon>Bacillati</taxon>
        <taxon>Bacillota</taxon>
        <taxon>Clostridia</taxon>
        <taxon>Eubacteriales</taxon>
        <taxon>Clostridiaceae</taxon>
        <taxon>Clostridium</taxon>
    </lineage>
</organism>
<dbReference type="PANTHER" id="PTHR43047">
    <property type="entry name" value="TWO-COMPONENT HISTIDINE PROTEIN KINASE"/>
    <property type="match status" value="1"/>
</dbReference>
<dbReference type="Gene3D" id="1.10.287.130">
    <property type="match status" value="1"/>
</dbReference>
<feature type="coiled-coil region" evidence="7">
    <location>
        <begin position="608"/>
        <end position="643"/>
    </location>
</feature>
<dbReference type="InterPro" id="IPR036097">
    <property type="entry name" value="HisK_dim/P_sf"/>
</dbReference>
<dbReference type="InterPro" id="IPR036890">
    <property type="entry name" value="HATPase_C_sf"/>
</dbReference>
<dbReference type="SUPFAM" id="SSF47384">
    <property type="entry name" value="Homodimeric domain of signal transducing histidine kinase"/>
    <property type="match status" value="1"/>
</dbReference>
<dbReference type="EC" id="2.7.13.3" evidence="2"/>
<feature type="domain" description="PAC" evidence="10">
    <location>
        <begin position="570"/>
        <end position="624"/>
    </location>
</feature>
<keyword evidence="5" id="KW-0418">Kinase</keyword>
<keyword evidence="7" id="KW-0175">Coiled coil</keyword>
<dbReference type="PANTHER" id="PTHR43047:SF72">
    <property type="entry name" value="OSMOSENSING HISTIDINE PROTEIN KINASE SLN1"/>
    <property type="match status" value="1"/>
</dbReference>
<dbReference type="InterPro" id="IPR035965">
    <property type="entry name" value="PAS-like_dom_sf"/>
</dbReference>
<comment type="catalytic activity">
    <reaction evidence="1">
        <text>ATP + protein L-histidine = ADP + protein N-phospho-L-histidine.</text>
        <dbReference type="EC" id="2.7.13.3"/>
    </reaction>
</comment>
<dbReference type="PROSITE" id="PS50113">
    <property type="entry name" value="PAC"/>
    <property type="match status" value="2"/>
</dbReference>
<dbReference type="SUPFAM" id="SSF55785">
    <property type="entry name" value="PYP-like sensor domain (PAS domain)"/>
    <property type="match status" value="3"/>
</dbReference>
<dbReference type="Proteomes" id="UP000596739">
    <property type="component" value="Unassembled WGS sequence"/>
</dbReference>
<dbReference type="Pfam" id="PF00512">
    <property type="entry name" value="HisKA"/>
    <property type="match status" value="1"/>
</dbReference>
<keyword evidence="6" id="KW-0902">Two-component regulatory system</keyword>
<sequence>MDANLIFSKIEPFIVENKGVITEVNDSFLELTGYSRNVFLNKNINEVWKMLTRSNIDDLKLREEIIIFTRDLEAKIINIAKIIEEFNEKVIYKFIEIDELDFEQKSGFLGKLLVDEKFGIGIYLAKDFTLIKSNETFFEFFQQPFRTKQMCYGKKLSDLIPDFVGSKEEGIWEEIVRSNKSYYISERKGGFPDNDRYWDYNIIPISENGKVKYIVAMIEDVTERVLSREHIRVKNEQLEAVFDSVEDIIIMVDKDEKYLGGNKSSKVLYDLYKKNGKLEDACFKVYNYDREEVSLEQLDLNLVGEGKAIKNTKIIVELENEVKYYELSGNPIFDESMNVSYGVFILHDITKEVMRTKVIEKQNRELEAIIECIDDVVTVVDKDGRYIRKGTKEGNKYVRDNENFSHISSNTRFYDFDGNLIPVEQLCTYRLLKGEKIKNYKSMTIVDDKEIYISVSAMPIFDDLGQFEMGVMVTHDITELMKSYVKIEKQKKELEVIIENMRDGLTVLDKDGNVIKINKAFKEIMKKGMIVKPTFSYVTETMKFGQVYYNEKGEVLSKDELPSIRVLNGERVEQQRVMVKNGTKKHYVDFYGTPIYDKNDQLQYGIIIAHHITEMMEKENKIREQQELLYKSEKSRREALEKALVMKDEFISLITHEFKTPLNVIYSAIQLIEHVYIKQVPDRVSGLIGNIKQNTFRQLRLVNNLLDITRLNSGHFKINFRNVDIVYLTGMITDSVKLYANQKKINLFFNTNVNSKLVAMDDEKYERIILNLLSNAIKFTPEDGTITVNINADNDKERIFIIVKDTGIGIPKAKKNIIFERFGQVDSNLSRQAEGTGIGLSLVKLLVENLDGTIEVESEIGEGSSFTVTFPMKEYVEKNEKKYNCIDADTRLVTAISVEFSDIYF</sequence>
<keyword evidence="4" id="KW-0808">Transferase</keyword>
<dbReference type="InterPro" id="IPR000700">
    <property type="entry name" value="PAS-assoc_C"/>
</dbReference>
<dbReference type="InterPro" id="IPR000014">
    <property type="entry name" value="PAS"/>
</dbReference>
<keyword evidence="3" id="KW-0597">Phosphoprotein</keyword>
<dbReference type="InterPro" id="IPR004358">
    <property type="entry name" value="Sig_transdc_His_kin-like_C"/>
</dbReference>
<comment type="caution">
    <text evidence="11">The sequence shown here is derived from an EMBL/GenBank/DDBJ whole genome shotgun (WGS) entry which is preliminary data.</text>
</comment>
<evidence type="ECO:0000256" key="4">
    <source>
        <dbReference type="ARBA" id="ARBA00022679"/>
    </source>
</evidence>
<dbReference type="SMART" id="SM00387">
    <property type="entry name" value="HATPase_c"/>
    <property type="match status" value="1"/>
</dbReference>
<dbReference type="SMART" id="SM00388">
    <property type="entry name" value="HisKA"/>
    <property type="match status" value="1"/>
</dbReference>
<dbReference type="PROSITE" id="PS50109">
    <property type="entry name" value="HIS_KIN"/>
    <property type="match status" value="1"/>
</dbReference>
<evidence type="ECO:0000259" key="9">
    <source>
        <dbReference type="PROSITE" id="PS50112"/>
    </source>
</evidence>
<dbReference type="SUPFAM" id="SSF55874">
    <property type="entry name" value="ATPase domain of HSP90 chaperone/DNA topoisomerase II/histidine kinase"/>
    <property type="match status" value="1"/>
</dbReference>
<protein>
    <recommendedName>
        <fullName evidence="2">histidine kinase</fullName>
        <ecNumber evidence="2">2.7.13.3</ecNumber>
    </recommendedName>
</protein>
<feature type="domain" description="PAC" evidence="10">
    <location>
        <begin position="436"/>
        <end position="489"/>
    </location>
</feature>
<dbReference type="PROSITE" id="PS50112">
    <property type="entry name" value="PAS"/>
    <property type="match status" value="2"/>
</dbReference>
<dbReference type="CDD" id="cd16922">
    <property type="entry name" value="HATPase_EvgS-ArcB-TorS-like"/>
    <property type="match status" value="1"/>
</dbReference>
<proteinExistence type="predicted"/>
<dbReference type="EMBL" id="JAENHN010000020">
    <property type="protein sequence ID" value="MBK1810256.1"/>
    <property type="molecule type" value="Genomic_DNA"/>
</dbReference>
<evidence type="ECO:0000259" key="8">
    <source>
        <dbReference type="PROSITE" id="PS50109"/>
    </source>
</evidence>
<dbReference type="Pfam" id="PF13426">
    <property type="entry name" value="PAS_9"/>
    <property type="match status" value="3"/>
</dbReference>